<gene>
    <name evidence="1" type="ORF">I542_2163</name>
</gene>
<evidence type="ECO:0000313" key="1">
    <source>
        <dbReference type="EMBL" id="EUA62018.1"/>
    </source>
</evidence>
<reference evidence="1 2" key="1">
    <citation type="submission" date="2013-12" db="EMBL/GenBank/DDBJ databases">
        <authorList>
            <person name="Zelazny A."/>
            <person name="Olivier K."/>
            <person name="Holland S."/>
            <person name="Lenaerts A."/>
            <person name="Ordway D."/>
            <person name="DeGroote M.A."/>
            <person name="Parker T."/>
            <person name="Sizemore C."/>
            <person name="Tallon L.J."/>
            <person name="Sadzewicz L.K."/>
            <person name="Sengamalay N."/>
            <person name="Fraser C.M."/>
            <person name="Hine E."/>
            <person name="Shefchek K.A."/>
            <person name="Das S.P."/>
            <person name="Tettelin H."/>
        </authorList>
    </citation>
    <scope>NUCLEOTIDE SEQUENCE [LARGE SCALE GENOMIC DNA]</scope>
    <source>
        <strain evidence="1 2">1948</strain>
    </source>
</reference>
<proteinExistence type="predicted"/>
<dbReference type="EMBL" id="JAOH01000002">
    <property type="protein sequence ID" value="EUA62018.1"/>
    <property type="molecule type" value="Genomic_DNA"/>
</dbReference>
<organism evidence="1 2">
    <name type="scientific">Mycobacteroides abscessus 1948</name>
    <dbReference type="NCBI Taxonomy" id="1299323"/>
    <lineage>
        <taxon>Bacteria</taxon>
        <taxon>Bacillati</taxon>
        <taxon>Actinomycetota</taxon>
        <taxon>Actinomycetes</taxon>
        <taxon>Mycobacteriales</taxon>
        <taxon>Mycobacteriaceae</taxon>
        <taxon>Mycobacteroides</taxon>
        <taxon>Mycobacteroides abscessus</taxon>
    </lineage>
</organism>
<comment type="caution">
    <text evidence="1">The sequence shown here is derived from an EMBL/GenBank/DDBJ whole genome shotgun (WGS) entry which is preliminary data.</text>
</comment>
<dbReference type="Gene3D" id="3.40.50.720">
    <property type="entry name" value="NAD(P)-binding Rossmann-like Domain"/>
    <property type="match status" value="1"/>
</dbReference>
<dbReference type="AlphaFoldDB" id="A0A829QGI6"/>
<protein>
    <submittedName>
        <fullName evidence="1">Putative FATTY-ACID-CoA LIGASE FADD9 domain protein</fullName>
    </submittedName>
</protein>
<keyword evidence="1" id="KW-0436">Ligase</keyword>
<name>A0A829QGI6_9MYCO</name>
<sequence length="105" mass="11953">MDTFVDWLMEDGHSIDIIDNYDEWLSRFETALRGLPDEQRRASVLPLLDAYRIPGNPRRAAATPNHVFRKAVQENNIGGDGADIPQIDRALIAKYIADLRAHRLL</sequence>
<evidence type="ECO:0000313" key="2">
    <source>
        <dbReference type="Proteomes" id="UP000021210"/>
    </source>
</evidence>
<dbReference type="GO" id="GO:0016874">
    <property type="term" value="F:ligase activity"/>
    <property type="evidence" value="ECO:0007669"/>
    <property type="project" value="UniProtKB-KW"/>
</dbReference>
<dbReference type="Proteomes" id="UP000021210">
    <property type="component" value="Unassembled WGS sequence"/>
</dbReference>
<accession>A0A829QGI6</accession>